<gene>
    <name evidence="1" type="ORF">JM13</name>
</gene>
<evidence type="ECO:0000313" key="4">
    <source>
        <dbReference type="Proteomes" id="UP000133219"/>
    </source>
</evidence>
<proteinExistence type="predicted"/>
<protein>
    <submittedName>
        <fullName evidence="1">JM13</fullName>
    </submittedName>
</protein>
<sequence length="97" mass="10834">MGAWAMALVRRFSANTIRMTATITRIMSMPPNGLFIKLMNPLTIDPNRVITLLATLTTVRPTSPRSATISDRSRARRSRFRSIVLSRSSRSPASRCV</sequence>
<organism evidence="1 4">
    <name type="scientific">Macaca fuscata rhadinovirus</name>
    <dbReference type="NCBI Taxonomy" id="272551"/>
    <lineage>
        <taxon>Viruses</taxon>
        <taxon>Duplodnaviria</taxon>
        <taxon>Heunggongvirae</taxon>
        <taxon>Peploviricota</taxon>
        <taxon>Herviviricetes</taxon>
        <taxon>Herpesvirales</taxon>
        <taxon>Orthoherpesviridae</taxon>
        <taxon>Gammaherpesvirinae</taxon>
        <taxon>Rhadinovirus</taxon>
        <taxon>Rhadinovirus macacinegamma11</taxon>
        <taxon>macacine gammaherpesvirus 11</taxon>
    </lineage>
</organism>
<dbReference type="Proteomes" id="UP000124292">
    <property type="component" value="Genome"/>
</dbReference>
<evidence type="ECO:0000313" key="3">
    <source>
        <dbReference type="Proteomes" id="UP000124292"/>
    </source>
</evidence>
<dbReference type="EMBL" id="JN885136">
    <property type="protein sequence ID" value="AEW87538.1"/>
    <property type="molecule type" value="Genomic_DNA"/>
</dbReference>
<evidence type="ECO:0000313" key="2">
    <source>
        <dbReference type="EMBL" id="AEW87708.1"/>
    </source>
</evidence>
<dbReference type="KEGG" id="vg:3416484"/>
<dbReference type="EMBL" id="JN885137">
    <property type="protein sequence ID" value="AEW87708.1"/>
    <property type="molecule type" value="Genomic_DNA"/>
</dbReference>
<name>G9JM21_9GAMA</name>
<evidence type="ECO:0000313" key="1">
    <source>
        <dbReference type="EMBL" id="AEW87538.1"/>
    </source>
</evidence>
<dbReference type="Proteomes" id="UP000133219">
    <property type="component" value="Segment"/>
</dbReference>
<accession>G9JM21</accession>
<dbReference type="RefSeq" id="YP_238316.1">
    <property type="nucleotide sequence ID" value="NC_007016.1"/>
</dbReference>
<dbReference type="GeneID" id="3416484"/>
<reference evidence="3 4" key="1">
    <citation type="journal article" date="2013" name="J. Virol.">
        <title>Genomic characterization of Japanese macaque rhadinovirus, a novel herpesvirus isolated from a nonhuman primate with a spontaneous inflammatory demyelinating disease.</title>
        <authorList>
            <person name="Estep R.D."/>
            <person name="Hansen S.G."/>
            <person name="Rogers K.S."/>
            <person name="Axthelm M.K."/>
            <person name="Wong S.W."/>
        </authorList>
    </citation>
    <scope>NUCLEOTIDE SEQUENCE [LARGE SCALE GENOMIC DNA]</scope>
    <source>
        <strain evidence="2">12E2</strain>
        <strain evidence="1">3A1</strain>
    </source>
</reference>